<dbReference type="PANTHER" id="PTHR22953:SF153">
    <property type="entry name" value="PURPLE ACID PHOSPHATASE"/>
    <property type="match status" value="1"/>
</dbReference>
<dbReference type="InterPro" id="IPR029052">
    <property type="entry name" value="Metallo-depent_PP-like"/>
</dbReference>
<dbReference type="SMART" id="SM00560">
    <property type="entry name" value="LamGL"/>
    <property type="match status" value="1"/>
</dbReference>
<keyword evidence="6" id="KW-1185">Reference proteome</keyword>
<dbReference type="EMBL" id="CP036289">
    <property type="protein sequence ID" value="QDU75927.1"/>
    <property type="molecule type" value="Genomic_DNA"/>
</dbReference>
<keyword evidence="2" id="KW-1015">Disulfide bond</keyword>
<gene>
    <name evidence="5" type="ORF">Pan97_29710</name>
</gene>
<dbReference type="SUPFAM" id="SSF56300">
    <property type="entry name" value="Metallo-dependent phosphatases"/>
    <property type="match status" value="1"/>
</dbReference>
<dbReference type="KEGG" id="bvo:Pan97_29710"/>
<accession>A0A518C9L5</accession>
<dbReference type="RefSeq" id="WP_144973653.1">
    <property type="nucleotide sequence ID" value="NZ_CP036289.1"/>
</dbReference>
<dbReference type="Pfam" id="PF13385">
    <property type="entry name" value="Laminin_G_3"/>
    <property type="match status" value="1"/>
</dbReference>
<protein>
    <submittedName>
        <fullName evidence="5">Calcineurin-like phosphoesterase</fullName>
    </submittedName>
</protein>
<dbReference type="Pfam" id="PF16656">
    <property type="entry name" value="Pur_ac_phosph_N"/>
    <property type="match status" value="1"/>
</dbReference>
<dbReference type="Proteomes" id="UP000318626">
    <property type="component" value="Chromosome"/>
</dbReference>
<evidence type="ECO:0000256" key="1">
    <source>
        <dbReference type="ARBA" id="ARBA00022729"/>
    </source>
</evidence>
<dbReference type="SUPFAM" id="SSF49899">
    <property type="entry name" value="Concanavalin A-like lectins/glucanases"/>
    <property type="match status" value="1"/>
</dbReference>
<name>A0A518C9L5_9BACT</name>
<dbReference type="AlphaFoldDB" id="A0A518C9L5"/>
<dbReference type="InterPro" id="IPR006558">
    <property type="entry name" value="LamG-like"/>
</dbReference>
<organism evidence="5 6">
    <name type="scientific">Bremerella volcania</name>
    <dbReference type="NCBI Taxonomy" id="2527984"/>
    <lineage>
        <taxon>Bacteria</taxon>
        <taxon>Pseudomonadati</taxon>
        <taxon>Planctomycetota</taxon>
        <taxon>Planctomycetia</taxon>
        <taxon>Pirellulales</taxon>
        <taxon>Pirellulaceae</taxon>
        <taxon>Bremerella</taxon>
    </lineage>
</organism>
<proteinExistence type="predicted"/>
<dbReference type="InterPro" id="IPR013320">
    <property type="entry name" value="ConA-like_dom_sf"/>
</dbReference>
<feature type="signal peptide" evidence="3">
    <location>
        <begin position="1"/>
        <end position="25"/>
    </location>
</feature>
<dbReference type="SUPFAM" id="SSF49363">
    <property type="entry name" value="Purple acid phosphatase, N-terminal domain"/>
    <property type="match status" value="1"/>
</dbReference>
<dbReference type="PANTHER" id="PTHR22953">
    <property type="entry name" value="ACID PHOSPHATASE RELATED"/>
    <property type="match status" value="1"/>
</dbReference>
<dbReference type="InterPro" id="IPR015914">
    <property type="entry name" value="PAPs_N"/>
</dbReference>
<evidence type="ECO:0000313" key="5">
    <source>
        <dbReference type="EMBL" id="QDU75927.1"/>
    </source>
</evidence>
<dbReference type="InterPro" id="IPR039331">
    <property type="entry name" value="PAPs-like"/>
</dbReference>
<dbReference type="Gene3D" id="3.60.21.10">
    <property type="match status" value="1"/>
</dbReference>
<evidence type="ECO:0000259" key="4">
    <source>
        <dbReference type="SMART" id="SM00560"/>
    </source>
</evidence>
<dbReference type="GO" id="GO:0003993">
    <property type="term" value="F:acid phosphatase activity"/>
    <property type="evidence" value="ECO:0007669"/>
    <property type="project" value="InterPro"/>
</dbReference>
<sequence length="630" mass="71347" precursor="true">MTHLIPRFVLAFAVLLTAASHICQAHEGPDPLARWRFDSQSIAAEGDATTLRARRGPDGTVLGKHQIIGEKYEEAIFLPGEKSGIVVAEDHNQAARFLPKESLTVSAVVSIDRGEKWGGLVGVIQDNGSSEAGWLLGYDESTFAFALRGEMGPGSLTYLRGTTKYEPGKLYHLVAVYDGKTMELYVNGKLDAESTAQSGPIHYPAKAPFMIGAYRDDNEFYGHRGRIRDVVLYDLAAKKAWVEHDYEHNADLAKLPAVEIHEPLAFVIDPYLQFGTQTTMTVMWRSNRPAMATLCYGETADCQQRIDVRDLKTIHEIRIENLQPETQYFYRTETRLVEDGEPLLSEVATFQTAVNRETPFAFAVISDTQGNPAVSGKLAGFAWEQRPSFLLHPGDLVSNGPDDSHWTQHFFPSMNPLIRHVPFYPVLGNHERNAQYYYDYVSLPNPEYYYTYRFGNAQFFMIDTNRNVGPDSEQYAWLEKQLSESDATWKFVCHHHPPYTSDEDDYGNLWKTNKGTRGDVKARQLVPLYEKYHVDIVWNGHIHSYERTWPIRENKAVDGGAPVYMITGGGGGHLETPGPIRPFFMNTVRRGHHYAMVRINGSNLEFQAYDLDNRLFDQMVIEKKADSDQE</sequence>
<dbReference type="OrthoDB" id="9804511at2"/>
<dbReference type="InterPro" id="IPR008963">
    <property type="entry name" value="Purple_acid_Pase-like_N"/>
</dbReference>
<evidence type="ECO:0000313" key="6">
    <source>
        <dbReference type="Proteomes" id="UP000318626"/>
    </source>
</evidence>
<feature type="chain" id="PRO_5021736585" evidence="3">
    <location>
        <begin position="26"/>
        <end position="630"/>
    </location>
</feature>
<dbReference type="InterPro" id="IPR004843">
    <property type="entry name" value="Calcineurin-like_PHP"/>
</dbReference>
<dbReference type="Gene3D" id="2.60.120.200">
    <property type="match status" value="1"/>
</dbReference>
<evidence type="ECO:0000256" key="2">
    <source>
        <dbReference type="ARBA" id="ARBA00023157"/>
    </source>
</evidence>
<dbReference type="GO" id="GO:0046872">
    <property type="term" value="F:metal ion binding"/>
    <property type="evidence" value="ECO:0007669"/>
    <property type="project" value="InterPro"/>
</dbReference>
<keyword evidence="1 3" id="KW-0732">Signal</keyword>
<evidence type="ECO:0000256" key="3">
    <source>
        <dbReference type="SAM" id="SignalP"/>
    </source>
</evidence>
<reference evidence="6" key="1">
    <citation type="submission" date="2019-02" db="EMBL/GenBank/DDBJ databases">
        <title>Deep-cultivation of Planctomycetes and their phenomic and genomic characterization uncovers novel biology.</title>
        <authorList>
            <person name="Wiegand S."/>
            <person name="Jogler M."/>
            <person name="Boedeker C."/>
            <person name="Pinto D."/>
            <person name="Vollmers J."/>
            <person name="Rivas-Marin E."/>
            <person name="Kohn T."/>
            <person name="Peeters S.H."/>
            <person name="Heuer A."/>
            <person name="Rast P."/>
            <person name="Oberbeckmann S."/>
            <person name="Bunk B."/>
            <person name="Jeske O."/>
            <person name="Meyerdierks A."/>
            <person name="Storesund J.E."/>
            <person name="Kallscheuer N."/>
            <person name="Luecker S."/>
            <person name="Lage O.M."/>
            <person name="Pohl T."/>
            <person name="Merkel B.J."/>
            <person name="Hornburger P."/>
            <person name="Mueller R.-W."/>
            <person name="Bruemmer F."/>
            <person name="Labrenz M."/>
            <person name="Spormann A.M."/>
            <person name="Op den Camp H."/>
            <person name="Overmann J."/>
            <person name="Amann R."/>
            <person name="Jetten M.S.M."/>
            <person name="Mascher T."/>
            <person name="Medema M.H."/>
            <person name="Devos D.P."/>
            <person name="Kaster A.-K."/>
            <person name="Ovreas L."/>
            <person name="Rohde M."/>
            <person name="Galperin M.Y."/>
            <person name="Jogler C."/>
        </authorList>
    </citation>
    <scope>NUCLEOTIDE SEQUENCE [LARGE SCALE GENOMIC DNA]</scope>
    <source>
        <strain evidence="6">Pan97</strain>
    </source>
</reference>
<dbReference type="Gene3D" id="2.60.40.380">
    <property type="entry name" value="Purple acid phosphatase-like, N-terminal"/>
    <property type="match status" value="1"/>
</dbReference>
<dbReference type="Pfam" id="PF00149">
    <property type="entry name" value="Metallophos"/>
    <property type="match status" value="1"/>
</dbReference>
<feature type="domain" description="LamG-like jellyroll fold" evidence="4">
    <location>
        <begin position="101"/>
        <end position="240"/>
    </location>
</feature>